<feature type="compositionally biased region" description="Low complexity" evidence="5">
    <location>
        <begin position="664"/>
        <end position="679"/>
    </location>
</feature>
<dbReference type="Pfam" id="PF04547">
    <property type="entry name" value="Anoctamin"/>
    <property type="match status" value="1"/>
</dbReference>
<dbReference type="OrthoDB" id="296386at2759"/>
<evidence type="ECO:0000256" key="5">
    <source>
        <dbReference type="SAM" id="MobiDB-lite"/>
    </source>
</evidence>
<sequence>METIASLKPNWSIALSYSKENLTHLLTELSAKGLHALTRPGHDSSTIYVFVRDCSDAIPQIVKELPYVQSVVALRDNSKLLEAEGLSVKASTMALLPTSEQITKLARVTGSPASAMYFAYARNYTRWLMLLSLIGASFRLFSKQAPWEFNTNYSIIALLWAITFVSIWVGKLEPLYAKKYSYSKPFTVTTSSQRLVFIKKLCFIPVALQFAACLICFQFFCFVLEIFITQIYQGPLGSILALLPTALICSYVPILTIFYDKVIDKLVSWEKSVDPKQSKIEKKFVFTFLTSYVPLLITLFVYLPLGYHLNSQLTYVADLCSRYNIPVIQSAFKIDIKRYQNQFFYFVVTNQVIALGVENVLPFVLEKVLPMIKGENKETSAFKQAEKKMVKDYPEDIELWKQVRNYNLSPWGIFDPEVMVSKMIVQFGYVAMFSTIWPLAPLCCVIFNIIGIKCDFWRCLNKCKPTRIPSDALNKPVQSTQSGSNISSNNMAPWDTILKFVLWVSSLVSPALVIMYNTSNFGGSGLANCLEKRENWFLTSPVNYDWKFIGIFAFASEHFAIFLYIVITKVTKQTQGDKKDSYVPAKTLQEPPHVDLEKVMKESEQFMENKNSQLNLTSKAGNFDAGKLTEKRQTMTSKDPLGKSEKSNGIQPSEAARMAPITKTATSSNSSATSESNSNKGPQTAKPFNSALSLSSSVAGATVPETIPTSKNYHLRYDKSGNPVSSNSQSMVDIEKKESVESKLEQSYSTNKDSKGPNDEQTEPMSGTKNDIERETNMPQTATQPSEKVDIGEQFVPESIRDTSKTHLVTIANHDQKSISEAPKVDATPTKRIQQEPPITSADNHQNSVKRTEGFHRHSIDVANHTADTSRHSSLASRKSSDETRSIKKKKKGVLSPLSKLKKKFP</sequence>
<feature type="compositionally biased region" description="Polar residues" evidence="5">
    <location>
        <begin position="611"/>
        <end position="620"/>
    </location>
</feature>
<dbReference type="PANTHER" id="PTHR12308:SF73">
    <property type="entry name" value="ANOCTAMIN"/>
    <property type="match status" value="1"/>
</dbReference>
<feature type="region of interest" description="Disordered" evidence="5">
    <location>
        <begin position="611"/>
        <end position="689"/>
    </location>
</feature>
<feature type="compositionally biased region" description="Basic and acidic residues" evidence="5">
    <location>
        <begin position="733"/>
        <end position="744"/>
    </location>
</feature>
<feature type="region of interest" description="Disordered" evidence="5">
    <location>
        <begin position="713"/>
        <end position="906"/>
    </location>
</feature>
<dbReference type="Proteomes" id="UP000190831">
    <property type="component" value="Chromosome G"/>
</dbReference>
<feature type="compositionally biased region" description="Basic and acidic residues" evidence="5">
    <location>
        <begin position="850"/>
        <end position="860"/>
    </location>
</feature>
<feature type="transmembrane region" description="Helical" evidence="6">
    <location>
        <begin position="427"/>
        <end position="452"/>
    </location>
</feature>
<feature type="compositionally biased region" description="Polar residues" evidence="5">
    <location>
        <begin position="777"/>
        <end position="786"/>
    </location>
</feature>
<keyword evidence="4 6" id="KW-0472">Membrane</keyword>
<dbReference type="InterPro" id="IPR049452">
    <property type="entry name" value="Anoctamin_TM"/>
</dbReference>
<dbReference type="AlphaFoldDB" id="A0A1G4MIP3"/>
<dbReference type="GO" id="GO:0005254">
    <property type="term" value="F:chloride channel activity"/>
    <property type="evidence" value="ECO:0007669"/>
    <property type="project" value="TreeGrafter"/>
</dbReference>
<protein>
    <submittedName>
        <fullName evidence="8">LAFE_0G16248g1_1</fullName>
    </submittedName>
</protein>
<feature type="transmembrane region" description="Helical" evidence="6">
    <location>
        <begin position="497"/>
        <end position="516"/>
    </location>
</feature>
<feature type="domain" description="Anoctamin transmembrane" evidence="7">
    <location>
        <begin position="115"/>
        <end position="574"/>
    </location>
</feature>
<keyword evidence="2 6" id="KW-0812">Transmembrane</keyword>
<feature type="compositionally biased region" description="Polar residues" evidence="5">
    <location>
        <begin position="837"/>
        <end position="849"/>
    </location>
</feature>
<comment type="subcellular location">
    <subcellularLocation>
        <location evidence="1">Membrane</location>
        <topology evidence="1">Multi-pass membrane protein</topology>
    </subcellularLocation>
</comment>
<feature type="transmembrane region" description="Helical" evidence="6">
    <location>
        <begin position="201"/>
        <end position="227"/>
    </location>
</feature>
<feature type="transmembrane region" description="Helical" evidence="6">
    <location>
        <begin position="546"/>
        <end position="567"/>
    </location>
</feature>
<accession>A0A1G4MIP3</accession>
<dbReference type="OMA" id="MFSTIWP"/>
<name>A0A1G4MIP3_LACFM</name>
<evidence type="ECO:0000259" key="7">
    <source>
        <dbReference type="Pfam" id="PF04547"/>
    </source>
</evidence>
<keyword evidence="3 6" id="KW-1133">Transmembrane helix</keyword>
<evidence type="ECO:0000313" key="8">
    <source>
        <dbReference type="EMBL" id="SCW03698.1"/>
    </source>
</evidence>
<gene>
    <name evidence="8" type="ORF">LAFE_0G16248G</name>
</gene>
<evidence type="ECO:0000256" key="4">
    <source>
        <dbReference type="ARBA" id="ARBA00023136"/>
    </source>
</evidence>
<feature type="transmembrane region" description="Helical" evidence="6">
    <location>
        <begin position="239"/>
        <end position="263"/>
    </location>
</feature>
<dbReference type="EMBL" id="LT598486">
    <property type="protein sequence ID" value="SCW03698.1"/>
    <property type="molecule type" value="Genomic_DNA"/>
</dbReference>
<feature type="compositionally biased region" description="Polar residues" evidence="5">
    <location>
        <begin position="722"/>
        <end position="731"/>
    </location>
</feature>
<evidence type="ECO:0000256" key="2">
    <source>
        <dbReference type="ARBA" id="ARBA00022692"/>
    </source>
</evidence>
<feature type="transmembrane region" description="Helical" evidence="6">
    <location>
        <begin position="153"/>
        <end position="170"/>
    </location>
</feature>
<dbReference type="InterPro" id="IPR007632">
    <property type="entry name" value="Anoctamin"/>
</dbReference>
<dbReference type="STRING" id="4955.A0A1G4MIP3"/>
<dbReference type="GO" id="GO:0032541">
    <property type="term" value="C:cortical endoplasmic reticulum"/>
    <property type="evidence" value="ECO:0007669"/>
    <property type="project" value="TreeGrafter"/>
</dbReference>
<reference evidence="8 9" key="1">
    <citation type="submission" date="2016-03" db="EMBL/GenBank/DDBJ databases">
        <authorList>
            <person name="Devillers H."/>
        </authorList>
    </citation>
    <scope>NUCLEOTIDE SEQUENCE [LARGE SCALE GENOMIC DNA]</scope>
    <source>
        <strain evidence="8">CBS 6772</strain>
    </source>
</reference>
<evidence type="ECO:0000256" key="1">
    <source>
        <dbReference type="ARBA" id="ARBA00004141"/>
    </source>
</evidence>
<evidence type="ECO:0000256" key="3">
    <source>
        <dbReference type="ARBA" id="ARBA00022989"/>
    </source>
</evidence>
<keyword evidence="9" id="KW-1185">Reference proteome</keyword>
<dbReference type="PANTHER" id="PTHR12308">
    <property type="entry name" value="ANOCTAMIN"/>
    <property type="match status" value="1"/>
</dbReference>
<proteinExistence type="predicted"/>
<evidence type="ECO:0000256" key="6">
    <source>
        <dbReference type="SAM" id="Phobius"/>
    </source>
</evidence>
<feature type="transmembrane region" description="Helical" evidence="6">
    <location>
        <begin position="284"/>
        <end position="305"/>
    </location>
</feature>
<dbReference type="GO" id="GO:0016020">
    <property type="term" value="C:membrane"/>
    <property type="evidence" value="ECO:0007669"/>
    <property type="project" value="UniProtKB-SubCell"/>
</dbReference>
<feature type="transmembrane region" description="Helical" evidence="6">
    <location>
        <begin position="124"/>
        <end position="141"/>
    </location>
</feature>
<organism evidence="8 9">
    <name type="scientific">Lachancea fermentati</name>
    <name type="common">Zygosaccharomyces fermentati</name>
    <dbReference type="NCBI Taxonomy" id="4955"/>
    <lineage>
        <taxon>Eukaryota</taxon>
        <taxon>Fungi</taxon>
        <taxon>Dikarya</taxon>
        <taxon>Ascomycota</taxon>
        <taxon>Saccharomycotina</taxon>
        <taxon>Saccharomycetes</taxon>
        <taxon>Saccharomycetales</taxon>
        <taxon>Saccharomycetaceae</taxon>
        <taxon>Lachancea</taxon>
    </lineage>
</organism>
<evidence type="ECO:0000313" key="9">
    <source>
        <dbReference type="Proteomes" id="UP000190831"/>
    </source>
</evidence>